<dbReference type="EMBL" id="AMZH03003509">
    <property type="protein sequence ID" value="RRT72105.1"/>
    <property type="molecule type" value="Genomic_DNA"/>
</dbReference>
<organism evidence="2 3">
    <name type="scientific">Ensete ventricosum</name>
    <name type="common">Abyssinian banana</name>
    <name type="synonym">Musa ensete</name>
    <dbReference type="NCBI Taxonomy" id="4639"/>
    <lineage>
        <taxon>Eukaryota</taxon>
        <taxon>Viridiplantae</taxon>
        <taxon>Streptophyta</taxon>
        <taxon>Embryophyta</taxon>
        <taxon>Tracheophyta</taxon>
        <taxon>Spermatophyta</taxon>
        <taxon>Magnoliopsida</taxon>
        <taxon>Liliopsida</taxon>
        <taxon>Zingiberales</taxon>
        <taxon>Musaceae</taxon>
        <taxon>Ensete</taxon>
    </lineage>
</organism>
<comment type="caution">
    <text evidence="2">The sequence shown here is derived from an EMBL/GenBank/DDBJ whole genome shotgun (WGS) entry which is preliminary data.</text>
</comment>
<sequence length="269" mass="29503">MSSPFRHRIGSASSVSTGSGDGGGGGSLGADAPNPSPSPIRDFLRQDPIFSAIPPPPLPPPPSLPLIFGRNTRDLRTDPKRSCIFVGRCRYSAAAPACLEQALFSLSNDSKFPLLPIACKFYRRLLPIYCHGTFASSTDETNEISTNLPTSYVPFLPSRSRRTTSQSERYYLLFLVGIDLLKPTSTASRCQTTYLGHSLLLQIAFSFWRLQLSMPIASIEIDAQLVSRFCSPSLLCPLLLLCPLPSSRPLSLPQQLLPLSVDLLYCKRR</sequence>
<accession>A0A427A787</accession>
<gene>
    <name evidence="2" type="ORF">B296_00005785</name>
</gene>
<reference evidence="2 3" key="1">
    <citation type="journal article" date="2014" name="Agronomy (Basel)">
        <title>A Draft Genome Sequence for Ensete ventricosum, the Drought-Tolerant Tree Against Hunger.</title>
        <authorList>
            <person name="Harrison J."/>
            <person name="Moore K.A."/>
            <person name="Paszkiewicz K."/>
            <person name="Jones T."/>
            <person name="Grant M."/>
            <person name="Ambacheew D."/>
            <person name="Muzemil S."/>
            <person name="Studholme D.J."/>
        </authorList>
    </citation>
    <scope>NUCLEOTIDE SEQUENCE [LARGE SCALE GENOMIC DNA]</scope>
</reference>
<feature type="compositionally biased region" description="Gly residues" evidence="1">
    <location>
        <begin position="19"/>
        <end position="28"/>
    </location>
</feature>
<proteinExistence type="predicted"/>
<feature type="region of interest" description="Disordered" evidence="1">
    <location>
        <begin position="1"/>
        <end position="43"/>
    </location>
</feature>
<evidence type="ECO:0000313" key="2">
    <source>
        <dbReference type="EMBL" id="RRT72105.1"/>
    </source>
</evidence>
<evidence type="ECO:0000313" key="3">
    <source>
        <dbReference type="Proteomes" id="UP000287651"/>
    </source>
</evidence>
<protein>
    <submittedName>
        <fullName evidence="2">Uncharacterized protein</fullName>
    </submittedName>
</protein>
<evidence type="ECO:0000256" key="1">
    <source>
        <dbReference type="SAM" id="MobiDB-lite"/>
    </source>
</evidence>
<name>A0A427A787_ENSVE</name>
<dbReference type="Proteomes" id="UP000287651">
    <property type="component" value="Unassembled WGS sequence"/>
</dbReference>
<dbReference type="AlphaFoldDB" id="A0A427A787"/>